<reference evidence="2 3" key="1">
    <citation type="submission" date="2019-10" db="EMBL/GenBank/DDBJ databases">
        <authorList>
            <person name="Palmer J.M."/>
        </authorList>
    </citation>
    <scope>NUCLEOTIDE SEQUENCE [LARGE SCALE GENOMIC DNA]</scope>
    <source>
        <strain evidence="2 3">TWF718</strain>
    </source>
</reference>
<name>A0AAN8MKQ2_9PEZI</name>
<feature type="compositionally biased region" description="Polar residues" evidence="1">
    <location>
        <begin position="309"/>
        <end position="320"/>
    </location>
</feature>
<feature type="compositionally biased region" description="Polar residues" evidence="1">
    <location>
        <begin position="290"/>
        <end position="299"/>
    </location>
</feature>
<organism evidence="2 3">
    <name type="scientific">Orbilia javanica</name>
    <dbReference type="NCBI Taxonomy" id="47235"/>
    <lineage>
        <taxon>Eukaryota</taxon>
        <taxon>Fungi</taxon>
        <taxon>Dikarya</taxon>
        <taxon>Ascomycota</taxon>
        <taxon>Pezizomycotina</taxon>
        <taxon>Orbiliomycetes</taxon>
        <taxon>Orbiliales</taxon>
        <taxon>Orbiliaceae</taxon>
        <taxon>Orbilia</taxon>
    </lineage>
</organism>
<feature type="compositionally biased region" description="Acidic residues" evidence="1">
    <location>
        <begin position="91"/>
        <end position="105"/>
    </location>
</feature>
<sequence>MTTEPEEVSDVESVAFVPCTPPPYQRDTASPAQKSGTEKQVFNPVSVSFESLQSDFLSDLEDRQEGEEGRGGGVDETGWETKSESGSGSEAESEVESEVESEDGSGFESEDRYEDEDISEEPLLDGLGHGHGVFDSISCRAKSPFSSFNDEGYGRSVGTLSVVASQPRYPVERRDTASDDDESPDTFYSASSPRLQDRTRLNVIESPLLLSCARTTSDRASSPGDSDVDSFDLLEGAVEEIRVFFSILFFLLRRSYVLNLESTSGAPFSGPSVSSSQDLQDVDCSDTTEDNSGGSSVEGATNGRDYGRGSSSNSEPGSQKNDGRPLKRKNNQSNDDGDDENNERDNKKQKQTSGISKVRLACPFAKGDEVKYEKCLDVKRKNLAGVKEHLKRNHFGGELPRDIHNSKTWEEVFLVCNKDWDSTNSVPDPYAGSLFLAYMRRPPKEFDTGACVSRDNSQSQRISEGADIIPPAIPPNRGLVQGISPQDIAIDISLQDLTTLNIPELAANFAREGSIGRALTNCASQYISLPLNADAIKEAASPFSIGKGVAGLSDLQFSENYDPLALGLEIPPLESPAVYEQHAIPEPPVQFMRSTGLSSSFCEPGVGNSAQLRPPVLDLNTGSHDIPIPSSSAEEVPSSTQDSNTTMTPPITPQKVQFQKPTGGEWALFVARHQSISATRERPPVKKFLFSNYQDFELRFEGWMTETFSDPKFSWGTMEFTGFDPTEGLRSITSLEEFMNEMEFYHIDKGTRRARIRFAMKDKGKQRANY</sequence>
<feature type="compositionally biased region" description="Basic and acidic residues" evidence="1">
    <location>
        <begin position="60"/>
        <end position="70"/>
    </location>
</feature>
<dbReference type="EMBL" id="JAVHNR010000007">
    <property type="protein sequence ID" value="KAK6337009.1"/>
    <property type="molecule type" value="Genomic_DNA"/>
</dbReference>
<feature type="region of interest" description="Disordered" evidence="1">
    <location>
        <begin position="264"/>
        <end position="355"/>
    </location>
</feature>
<feature type="compositionally biased region" description="Acidic residues" evidence="1">
    <location>
        <begin position="1"/>
        <end position="10"/>
    </location>
</feature>
<dbReference type="Proteomes" id="UP001313282">
    <property type="component" value="Unassembled WGS sequence"/>
</dbReference>
<keyword evidence="3" id="KW-1185">Reference proteome</keyword>
<feature type="compositionally biased region" description="Acidic residues" evidence="1">
    <location>
        <begin position="280"/>
        <end position="289"/>
    </location>
</feature>
<feature type="region of interest" description="Disordered" evidence="1">
    <location>
        <begin position="166"/>
        <end position="192"/>
    </location>
</feature>
<gene>
    <name evidence="2" type="ORF">TWF718_009795</name>
</gene>
<protein>
    <submittedName>
        <fullName evidence="2">Uncharacterized protein</fullName>
    </submittedName>
</protein>
<feature type="region of interest" description="Disordered" evidence="1">
    <location>
        <begin position="1"/>
        <end position="129"/>
    </location>
</feature>
<dbReference type="AlphaFoldDB" id="A0AAN8MKQ2"/>
<comment type="caution">
    <text evidence="2">The sequence shown here is derived from an EMBL/GenBank/DDBJ whole genome shotgun (WGS) entry which is preliminary data.</text>
</comment>
<proteinExistence type="predicted"/>
<accession>A0AAN8MKQ2</accession>
<feature type="compositionally biased region" description="Acidic residues" evidence="1">
    <location>
        <begin position="111"/>
        <end position="123"/>
    </location>
</feature>
<feature type="compositionally biased region" description="Polar residues" evidence="1">
    <location>
        <begin position="629"/>
        <end position="651"/>
    </location>
</feature>
<feature type="region of interest" description="Disordered" evidence="1">
    <location>
        <begin position="626"/>
        <end position="651"/>
    </location>
</feature>
<evidence type="ECO:0000313" key="3">
    <source>
        <dbReference type="Proteomes" id="UP001313282"/>
    </source>
</evidence>
<evidence type="ECO:0000256" key="1">
    <source>
        <dbReference type="SAM" id="MobiDB-lite"/>
    </source>
</evidence>
<evidence type="ECO:0000313" key="2">
    <source>
        <dbReference type="EMBL" id="KAK6337009.1"/>
    </source>
</evidence>
<feature type="compositionally biased region" description="Polar residues" evidence="1">
    <location>
        <begin position="27"/>
        <end position="56"/>
    </location>
</feature>